<sequence>MNLPFGEDFAEGRFVPKGVDRARFTIEKNEGQPPSGPKSLLRVIEWAHAA</sequence>
<gene>
    <name evidence="1" type="ORF">QGN17_10880</name>
</gene>
<comment type="caution">
    <text evidence="1">The sequence shown here is derived from an EMBL/GenBank/DDBJ whole genome shotgun (WGS) entry which is preliminary data.</text>
</comment>
<keyword evidence="2" id="KW-1185">Reference proteome</keyword>
<protein>
    <submittedName>
        <fullName evidence="1">Uncharacterized protein</fullName>
    </submittedName>
</protein>
<organism evidence="1 2">
    <name type="scientific">Sphingomonas oryzagri</name>
    <dbReference type="NCBI Taxonomy" id="3042314"/>
    <lineage>
        <taxon>Bacteria</taxon>
        <taxon>Pseudomonadati</taxon>
        <taxon>Pseudomonadota</taxon>
        <taxon>Alphaproteobacteria</taxon>
        <taxon>Sphingomonadales</taxon>
        <taxon>Sphingomonadaceae</taxon>
        <taxon>Sphingomonas</taxon>
    </lineage>
</organism>
<accession>A0ABT6N1S3</accession>
<evidence type="ECO:0000313" key="1">
    <source>
        <dbReference type="EMBL" id="MDH7639235.1"/>
    </source>
</evidence>
<evidence type="ECO:0000313" key="2">
    <source>
        <dbReference type="Proteomes" id="UP001160625"/>
    </source>
</evidence>
<dbReference type="Proteomes" id="UP001160625">
    <property type="component" value="Unassembled WGS sequence"/>
</dbReference>
<proteinExistence type="predicted"/>
<dbReference type="RefSeq" id="WP_281044501.1">
    <property type="nucleotide sequence ID" value="NZ_JARYGZ010000001.1"/>
</dbReference>
<name>A0ABT6N1S3_9SPHN</name>
<dbReference type="EMBL" id="JARYGZ010000001">
    <property type="protein sequence ID" value="MDH7639235.1"/>
    <property type="molecule type" value="Genomic_DNA"/>
</dbReference>
<reference evidence="1" key="1">
    <citation type="submission" date="2023-04" db="EMBL/GenBank/DDBJ databases">
        <title>Sphingomonas sp. MAHUQ-71 isolated from rice field.</title>
        <authorList>
            <person name="Huq M.A."/>
        </authorList>
    </citation>
    <scope>NUCLEOTIDE SEQUENCE</scope>
    <source>
        <strain evidence="1">MAHUQ-71</strain>
    </source>
</reference>